<dbReference type="CDD" id="cd07033">
    <property type="entry name" value="TPP_PYR_DXS_TK_like"/>
    <property type="match status" value="1"/>
</dbReference>
<dbReference type="RefSeq" id="WP_198947828.1">
    <property type="nucleotide sequence ID" value="NZ_LVJN01000018.1"/>
</dbReference>
<organism evidence="2 3">
    <name type="scientific">Magnetofaba australis IT-1</name>
    <dbReference type="NCBI Taxonomy" id="1434232"/>
    <lineage>
        <taxon>Bacteria</taxon>
        <taxon>Pseudomonadati</taxon>
        <taxon>Pseudomonadota</taxon>
        <taxon>Magnetococcia</taxon>
        <taxon>Magnetococcales</taxon>
        <taxon>Magnetococcaceae</taxon>
        <taxon>Magnetofaba</taxon>
    </lineage>
</organism>
<evidence type="ECO:0000313" key="3">
    <source>
        <dbReference type="Proteomes" id="UP000194003"/>
    </source>
</evidence>
<evidence type="ECO:0000259" key="1">
    <source>
        <dbReference type="SMART" id="SM00861"/>
    </source>
</evidence>
<feature type="domain" description="Transketolase-like pyrimidine-binding" evidence="1">
    <location>
        <begin position="8"/>
        <end position="176"/>
    </location>
</feature>
<dbReference type="InterPro" id="IPR005475">
    <property type="entry name" value="Transketolase-like_Pyr-bd"/>
</dbReference>
<comment type="caution">
    <text evidence="2">The sequence shown here is derived from an EMBL/GenBank/DDBJ whole genome shotgun (WGS) entry which is preliminary data.</text>
</comment>
<dbReference type="PANTHER" id="PTHR43825:SF1">
    <property type="entry name" value="TRANSKETOLASE-LIKE PYRIMIDINE-BINDING DOMAIN-CONTAINING PROTEIN"/>
    <property type="match status" value="1"/>
</dbReference>
<proteinExistence type="predicted"/>
<dbReference type="Gene3D" id="3.40.50.920">
    <property type="match status" value="1"/>
</dbReference>
<reference evidence="2 3" key="1">
    <citation type="journal article" date="2016" name="BMC Genomics">
        <title>Combined genomic and structural analyses of a cultured magnetotactic bacterium reveals its niche adaptation to a dynamic environment.</title>
        <authorList>
            <person name="Araujo A.C."/>
            <person name="Morillo V."/>
            <person name="Cypriano J."/>
            <person name="Teixeira L.C."/>
            <person name="Leao P."/>
            <person name="Lyra S."/>
            <person name="Almeida L.G."/>
            <person name="Bazylinski D.A."/>
            <person name="Vasconcellos A.T."/>
            <person name="Abreu F."/>
            <person name="Lins U."/>
        </authorList>
    </citation>
    <scope>NUCLEOTIDE SEQUENCE [LARGE SCALE GENOMIC DNA]</scope>
    <source>
        <strain evidence="2 3">IT-1</strain>
    </source>
</reference>
<dbReference type="SUPFAM" id="SSF52518">
    <property type="entry name" value="Thiamin diphosphate-binding fold (THDP-binding)"/>
    <property type="match status" value="1"/>
</dbReference>
<dbReference type="AlphaFoldDB" id="A0A1Y2K6B1"/>
<protein>
    <submittedName>
        <fullName evidence="2">Putative transketolase central region</fullName>
    </submittedName>
</protein>
<dbReference type="STRING" id="1434232.MAIT1_03362"/>
<dbReference type="PANTHER" id="PTHR43825">
    <property type="entry name" value="PYRUVATE DEHYDROGENASE E1 COMPONENT"/>
    <property type="match status" value="1"/>
</dbReference>
<dbReference type="InterPro" id="IPR009014">
    <property type="entry name" value="Transketo_C/PFOR_II"/>
</dbReference>
<evidence type="ECO:0000313" key="2">
    <source>
        <dbReference type="EMBL" id="OSM05201.1"/>
    </source>
</evidence>
<dbReference type="Gene3D" id="3.40.50.970">
    <property type="match status" value="1"/>
</dbReference>
<keyword evidence="3" id="KW-1185">Reference proteome</keyword>
<dbReference type="SMART" id="SM00861">
    <property type="entry name" value="Transket_pyr"/>
    <property type="match status" value="1"/>
</dbReference>
<dbReference type="InterPro" id="IPR029061">
    <property type="entry name" value="THDP-binding"/>
</dbReference>
<name>A0A1Y2K6B1_9PROT</name>
<gene>
    <name evidence="2" type="ORF">MAIT1_03362</name>
</gene>
<dbReference type="EMBL" id="LVJN01000018">
    <property type="protein sequence ID" value="OSM05201.1"/>
    <property type="molecule type" value="Genomic_DNA"/>
</dbReference>
<dbReference type="Pfam" id="PF02779">
    <property type="entry name" value="Transket_pyr"/>
    <property type="match status" value="1"/>
</dbReference>
<dbReference type="Proteomes" id="UP000194003">
    <property type="component" value="Unassembled WGS sequence"/>
</dbReference>
<dbReference type="InterPro" id="IPR051157">
    <property type="entry name" value="PDH/Transketolase"/>
</dbReference>
<dbReference type="InterPro" id="IPR033248">
    <property type="entry name" value="Transketolase_C"/>
</dbReference>
<accession>A0A1Y2K6B1</accession>
<dbReference type="SUPFAM" id="SSF52922">
    <property type="entry name" value="TK C-terminal domain-like"/>
    <property type="match status" value="1"/>
</dbReference>
<sequence>MATMSGKKTMRDALIARVHEAMATDERIFFLSADMGAPVLDHIRADFKDRFINVGIAEQNLVNVAAGLAHEGWTVYALAIAPFYLRAYEQIRINLSLAQHLRPMNVTMLGVGVGVSYDVSGPTHHCLEDISAMRVLPRLTVCSPADWVTSHAFYETTRDVASPKYLRCDSKPNEAIYTDTDMLDFTKGFHELIQGERVCLVTTGYMTQKALRTLDGLKDPSIGLVDLYMLTEGLNEAALFETLSRYDRIITLEEAFTNRGGIDSLVSNLLHNNHSTIPMERFGFDNQYHFKFGTRDYLHDLAGFGDKPLVDALSRNMADVAAARAM</sequence>
<dbReference type="Pfam" id="PF02780">
    <property type="entry name" value="Transketolase_C"/>
    <property type="match status" value="1"/>
</dbReference>